<gene>
    <name evidence="2" type="ORF">METZ01_LOCUS249471</name>
</gene>
<name>A0A382IBK0_9ZZZZ</name>
<feature type="domain" description="NAD(P)-binding" evidence="1">
    <location>
        <begin position="7"/>
        <end position="151"/>
    </location>
</feature>
<dbReference type="GO" id="GO:0044877">
    <property type="term" value="F:protein-containing complex binding"/>
    <property type="evidence" value="ECO:0007669"/>
    <property type="project" value="TreeGrafter"/>
</dbReference>
<dbReference type="PANTHER" id="PTHR12126">
    <property type="entry name" value="NADH-UBIQUINONE OXIDOREDUCTASE 39 KDA SUBUNIT-RELATED"/>
    <property type="match status" value="1"/>
</dbReference>
<dbReference type="AlphaFoldDB" id="A0A382IBK0"/>
<proteinExistence type="predicted"/>
<accession>A0A382IBK0</accession>
<protein>
    <recommendedName>
        <fullName evidence="1">NAD(P)-binding domain-containing protein</fullName>
    </recommendedName>
</protein>
<dbReference type="InterPro" id="IPR036291">
    <property type="entry name" value="NAD(P)-bd_dom_sf"/>
</dbReference>
<dbReference type="Gene3D" id="3.40.50.720">
    <property type="entry name" value="NAD(P)-binding Rossmann-like Domain"/>
    <property type="match status" value="1"/>
</dbReference>
<evidence type="ECO:0000313" key="2">
    <source>
        <dbReference type="EMBL" id="SVB96617.1"/>
    </source>
</evidence>
<dbReference type="Pfam" id="PF13460">
    <property type="entry name" value="NAD_binding_10"/>
    <property type="match status" value="1"/>
</dbReference>
<dbReference type="InterPro" id="IPR016040">
    <property type="entry name" value="NAD(P)-bd_dom"/>
</dbReference>
<reference evidence="2" key="1">
    <citation type="submission" date="2018-05" db="EMBL/GenBank/DDBJ databases">
        <authorList>
            <person name="Lanie J.A."/>
            <person name="Ng W.-L."/>
            <person name="Kazmierczak K.M."/>
            <person name="Andrzejewski T.M."/>
            <person name="Davidsen T.M."/>
            <person name="Wayne K.J."/>
            <person name="Tettelin H."/>
            <person name="Glass J.I."/>
            <person name="Rusch D."/>
            <person name="Podicherti R."/>
            <person name="Tsui H.-C.T."/>
            <person name="Winkler M.E."/>
        </authorList>
    </citation>
    <scope>NUCLEOTIDE SEQUENCE</scope>
</reference>
<dbReference type="SUPFAM" id="SSF51735">
    <property type="entry name" value="NAD(P)-binding Rossmann-fold domains"/>
    <property type="match status" value="1"/>
</dbReference>
<evidence type="ECO:0000259" key="1">
    <source>
        <dbReference type="Pfam" id="PF13460"/>
    </source>
</evidence>
<sequence length="306" mass="33939">MKVAVFGGTGFVGSYIIKELNENEMIPRAMVRKGSEQKIDLTSEIVTGGIDNLHAVIKTIESTEAVIYNIGIIREFPSKGITFEKLHFKGVQICIKAALELGVKRFILMSANGAKQNGTGYQSSKWKAEEELKTSGLDWTIFRPSLIFGDPGGYGKPEFCIQLRDDMLSLPIPAPLFYSGILPIQAGSFRLSPIHVSNVAQFFVKSINMPGSIRKTYDLGGMKSPTWKDIVHQIALASGKLTWKMPAPVFGIKIVAALFEQFEWFPVTRDQISMLIAGNTVDKHYFNDFSIKAISFETGNLSYLKN</sequence>
<organism evidence="2">
    <name type="scientific">marine metagenome</name>
    <dbReference type="NCBI Taxonomy" id="408172"/>
    <lineage>
        <taxon>unclassified sequences</taxon>
        <taxon>metagenomes</taxon>
        <taxon>ecological metagenomes</taxon>
    </lineage>
</organism>
<dbReference type="EMBL" id="UINC01066183">
    <property type="protein sequence ID" value="SVB96617.1"/>
    <property type="molecule type" value="Genomic_DNA"/>
</dbReference>
<dbReference type="PANTHER" id="PTHR12126:SF11">
    <property type="entry name" value="NADH DEHYDROGENASE [UBIQUINONE] 1 ALPHA SUBCOMPLEX SUBUNIT 9, MITOCHONDRIAL"/>
    <property type="match status" value="1"/>
</dbReference>
<dbReference type="InterPro" id="IPR051207">
    <property type="entry name" value="ComplexI_NDUFA9_subunit"/>
</dbReference>